<evidence type="ECO:0000313" key="7">
    <source>
        <dbReference type="Proteomes" id="UP000298663"/>
    </source>
</evidence>
<feature type="transmembrane region" description="Helical" evidence="5">
    <location>
        <begin position="284"/>
        <end position="308"/>
    </location>
</feature>
<keyword evidence="4 5" id="KW-0472">Membrane</keyword>
<evidence type="ECO:0000256" key="2">
    <source>
        <dbReference type="ARBA" id="ARBA00022692"/>
    </source>
</evidence>
<dbReference type="PANTHER" id="PTHR21389">
    <property type="entry name" value="P53 INDUCED PROTEIN"/>
    <property type="match status" value="1"/>
</dbReference>
<keyword evidence="3 5" id="KW-1133">Transmembrane helix</keyword>
<feature type="transmembrane region" description="Helical" evidence="5">
    <location>
        <begin position="118"/>
        <end position="137"/>
    </location>
</feature>
<proteinExistence type="predicted"/>
<feature type="transmembrane region" description="Helical" evidence="5">
    <location>
        <begin position="158"/>
        <end position="177"/>
    </location>
</feature>
<protein>
    <submittedName>
        <fullName evidence="6">Uncharacterized protein</fullName>
    </submittedName>
</protein>
<evidence type="ECO:0000313" key="6">
    <source>
        <dbReference type="EMBL" id="TKR57965.1"/>
    </source>
</evidence>
<dbReference type="GO" id="GO:0005783">
    <property type="term" value="C:endoplasmic reticulum"/>
    <property type="evidence" value="ECO:0007669"/>
    <property type="project" value="TreeGrafter"/>
</dbReference>
<comment type="subcellular location">
    <subcellularLocation>
        <location evidence="1">Membrane</location>
        <topology evidence="1">Multi-pass membrane protein</topology>
    </subcellularLocation>
</comment>
<feature type="transmembrane region" description="Helical" evidence="5">
    <location>
        <begin position="245"/>
        <end position="264"/>
    </location>
</feature>
<reference evidence="6 7" key="2">
    <citation type="journal article" date="2019" name="G3 (Bethesda)">
        <title>Hybrid Assembly of the Genome of the Entomopathogenic Nematode Steinernema carpocapsae Identifies the X-Chromosome.</title>
        <authorList>
            <person name="Serra L."/>
            <person name="Macchietto M."/>
            <person name="Macias-Munoz A."/>
            <person name="McGill C.J."/>
            <person name="Rodriguez I.M."/>
            <person name="Rodriguez B."/>
            <person name="Murad R."/>
            <person name="Mortazavi A."/>
        </authorList>
    </citation>
    <scope>NUCLEOTIDE SEQUENCE [LARGE SCALE GENOMIC DNA]</scope>
    <source>
        <strain evidence="6 7">ALL</strain>
    </source>
</reference>
<comment type="caution">
    <text evidence="6">The sequence shown here is derived from an EMBL/GenBank/DDBJ whole genome shotgun (WGS) entry which is preliminary data.</text>
</comment>
<feature type="transmembrane region" description="Helical" evidence="5">
    <location>
        <begin position="214"/>
        <end position="233"/>
    </location>
</feature>
<name>A0A4V6XVK0_STECR</name>
<dbReference type="GO" id="GO:0016236">
    <property type="term" value="P:macroautophagy"/>
    <property type="evidence" value="ECO:0007669"/>
    <property type="project" value="TreeGrafter"/>
</dbReference>
<dbReference type="GO" id="GO:0016020">
    <property type="term" value="C:membrane"/>
    <property type="evidence" value="ECO:0007669"/>
    <property type="project" value="UniProtKB-SubCell"/>
</dbReference>
<keyword evidence="7" id="KW-1185">Reference proteome</keyword>
<dbReference type="EMBL" id="AZBU02000014">
    <property type="protein sequence ID" value="TKR57965.1"/>
    <property type="molecule type" value="Genomic_DNA"/>
</dbReference>
<evidence type="ECO:0000256" key="1">
    <source>
        <dbReference type="ARBA" id="ARBA00004141"/>
    </source>
</evidence>
<accession>A0A4V6XVK0</accession>
<dbReference type="PANTHER" id="PTHR21389:SF0">
    <property type="entry name" value="ETOPOSIDE-INDUCED PROTEIN 2.4 HOMOLOG"/>
    <property type="match status" value="1"/>
</dbReference>
<dbReference type="Proteomes" id="UP000298663">
    <property type="component" value="Unassembled WGS sequence"/>
</dbReference>
<evidence type="ECO:0000256" key="5">
    <source>
        <dbReference type="SAM" id="Phobius"/>
    </source>
</evidence>
<dbReference type="STRING" id="34508.A0A4V6XVK0"/>
<evidence type="ECO:0000256" key="4">
    <source>
        <dbReference type="ARBA" id="ARBA00023136"/>
    </source>
</evidence>
<sequence>MVVKSCIRQFFKGISDVLAGVIVLLFRIDEFESKRQREIQKKRDEAAARRTPSRSAGILATRMRKQRAAEALATLGDPLMSSPEKQCGTVAVIVVRKMTSTYGVITDTGKRCLQPCRFRTLQCLLLSVFIVLSILGINKGLKTALNRAFPNQDLAVEVILVLFRAMIGAVQFCIMRVRDVVWFSDLNNAASNYREHVKNPLKQFYHLNTPTFKIADVLVSIVTLMLINIQVALVQHMPIPILSDFLYVFCLSLYYAAYAFDYRYMNQGIVQSARVRLIEGNWPYYLGFGFPLAFSICLTSNTIVCSYVDSAFLPILIISCYLSDPGEETPGVPAIPLFKAPLLASEVIFQRGVKWASAHV</sequence>
<reference evidence="6 7" key="1">
    <citation type="journal article" date="2015" name="Genome Biol.">
        <title>Comparative genomics of Steinernema reveals deeply conserved gene regulatory networks.</title>
        <authorList>
            <person name="Dillman A.R."/>
            <person name="Macchietto M."/>
            <person name="Porter C.F."/>
            <person name="Rogers A."/>
            <person name="Williams B."/>
            <person name="Antoshechkin I."/>
            <person name="Lee M.M."/>
            <person name="Goodwin Z."/>
            <person name="Lu X."/>
            <person name="Lewis E.E."/>
            <person name="Goodrich-Blair H."/>
            <person name="Stock S.P."/>
            <person name="Adams B.J."/>
            <person name="Sternberg P.W."/>
            <person name="Mortazavi A."/>
        </authorList>
    </citation>
    <scope>NUCLEOTIDE SEQUENCE [LARGE SCALE GENOMIC DNA]</scope>
    <source>
        <strain evidence="6 7">ALL</strain>
    </source>
</reference>
<organism evidence="6 7">
    <name type="scientific">Steinernema carpocapsae</name>
    <name type="common">Entomopathogenic nematode</name>
    <dbReference type="NCBI Taxonomy" id="34508"/>
    <lineage>
        <taxon>Eukaryota</taxon>
        <taxon>Metazoa</taxon>
        <taxon>Ecdysozoa</taxon>
        <taxon>Nematoda</taxon>
        <taxon>Chromadorea</taxon>
        <taxon>Rhabditida</taxon>
        <taxon>Tylenchina</taxon>
        <taxon>Panagrolaimomorpha</taxon>
        <taxon>Strongyloidoidea</taxon>
        <taxon>Steinernematidae</taxon>
        <taxon>Steinernema</taxon>
    </lineage>
</organism>
<keyword evidence="2 5" id="KW-0812">Transmembrane</keyword>
<evidence type="ECO:0000256" key="3">
    <source>
        <dbReference type="ARBA" id="ARBA00022989"/>
    </source>
</evidence>
<gene>
    <name evidence="6" type="ORF">L596_030599</name>
</gene>
<dbReference type="OrthoDB" id="266518at2759"/>
<dbReference type="AlphaFoldDB" id="A0A4V6XVK0"/>